<evidence type="ECO:0000313" key="5">
    <source>
        <dbReference type="EMBL" id="CAB3238938.1"/>
    </source>
</evidence>
<gene>
    <name evidence="5" type="ORF">APLA_LOCUS8405</name>
</gene>
<dbReference type="PROSITE" id="PS00135">
    <property type="entry name" value="TRYPSIN_SER"/>
    <property type="match status" value="1"/>
</dbReference>
<dbReference type="InterPro" id="IPR018114">
    <property type="entry name" value="TRYPSIN_HIS"/>
</dbReference>
<keyword evidence="1" id="KW-1015">Disulfide bond</keyword>
<evidence type="ECO:0000256" key="2">
    <source>
        <dbReference type="RuleBase" id="RU363034"/>
    </source>
</evidence>
<dbReference type="InterPro" id="IPR043504">
    <property type="entry name" value="Peptidase_S1_PA_chymotrypsin"/>
</dbReference>
<feature type="chain" id="PRO_5035862634" description="Peptidase S1 domain-containing protein" evidence="3">
    <location>
        <begin position="18"/>
        <end position="332"/>
    </location>
</feature>
<comment type="caution">
    <text evidence="5">The sequence shown here is derived from an EMBL/GenBank/DDBJ whole genome shotgun (WGS) entry which is preliminary data.</text>
</comment>
<feature type="domain" description="Peptidase S1" evidence="4">
    <location>
        <begin position="59"/>
        <end position="325"/>
    </location>
</feature>
<dbReference type="GO" id="GO:0006508">
    <property type="term" value="P:proteolysis"/>
    <property type="evidence" value="ECO:0007669"/>
    <property type="project" value="UniProtKB-KW"/>
</dbReference>
<dbReference type="CDD" id="cd00190">
    <property type="entry name" value="Tryp_SPc"/>
    <property type="match status" value="1"/>
</dbReference>
<dbReference type="Proteomes" id="UP000494256">
    <property type="component" value="Unassembled WGS sequence"/>
</dbReference>
<evidence type="ECO:0000313" key="6">
    <source>
        <dbReference type="Proteomes" id="UP000494256"/>
    </source>
</evidence>
<dbReference type="InterPro" id="IPR009003">
    <property type="entry name" value="Peptidase_S1_PA"/>
</dbReference>
<dbReference type="PROSITE" id="PS00134">
    <property type="entry name" value="TRYPSIN_HIS"/>
    <property type="match status" value="1"/>
</dbReference>
<keyword evidence="3" id="KW-0732">Signal</keyword>
<keyword evidence="2" id="KW-0378">Hydrolase</keyword>
<feature type="signal peptide" evidence="3">
    <location>
        <begin position="1"/>
        <end position="17"/>
    </location>
</feature>
<evidence type="ECO:0000256" key="3">
    <source>
        <dbReference type="SAM" id="SignalP"/>
    </source>
</evidence>
<dbReference type="SMART" id="SM00020">
    <property type="entry name" value="Tryp_SPc"/>
    <property type="match status" value="1"/>
</dbReference>
<sequence length="332" mass="34942">MKVLAVVLLALVASVHSRNINVEDVIDLEDLTAYGYLDKVGRPLADKIRLAESQPSSRITGGQASSPGQIPYQVGLLVRFGNGQGVCGGAIVNANRVLTAAHCWFDGQNQGTSVEVVAGSIRLFSGGQRITTNSVSMHASWNPSLIRNDIGILNLPIHIWLSGAVSNIALPSGSLINEHFANEIGIASGFGRTGDGPNHGITTNQVLSHVSLPIMTNADCWRSFPMILQGSNICTSGANGRSTCQGDSGGPLAVTRSGHPVLVGLTSFGSARGCQQGFPAVLRRARLALVERRGGIPHASPPTLVFYGALCALWPSQSWLALDFGEYGTSEH</sequence>
<dbReference type="AlphaFoldDB" id="A0A8S0ZVX4"/>
<organism evidence="5 6">
    <name type="scientific">Arctia plantaginis</name>
    <name type="common">Wood tiger moth</name>
    <name type="synonym">Phalaena plantaginis</name>
    <dbReference type="NCBI Taxonomy" id="874455"/>
    <lineage>
        <taxon>Eukaryota</taxon>
        <taxon>Metazoa</taxon>
        <taxon>Ecdysozoa</taxon>
        <taxon>Arthropoda</taxon>
        <taxon>Hexapoda</taxon>
        <taxon>Insecta</taxon>
        <taxon>Pterygota</taxon>
        <taxon>Neoptera</taxon>
        <taxon>Endopterygota</taxon>
        <taxon>Lepidoptera</taxon>
        <taxon>Glossata</taxon>
        <taxon>Ditrysia</taxon>
        <taxon>Noctuoidea</taxon>
        <taxon>Erebidae</taxon>
        <taxon>Arctiinae</taxon>
        <taxon>Arctia</taxon>
    </lineage>
</organism>
<dbReference type="PROSITE" id="PS50240">
    <property type="entry name" value="TRYPSIN_DOM"/>
    <property type="match status" value="1"/>
</dbReference>
<dbReference type="PRINTS" id="PR00722">
    <property type="entry name" value="CHYMOTRYPSIN"/>
</dbReference>
<dbReference type="InterPro" id="IPR001254">
    <property type="entry name" value="Trypsin_dom"/>
</dbReference>
<name>A0A8S0ZVX4_ARCPL</name>
<evidence type="ECO:0000256" key="1">
    <source>
        <dbReference type="ARBA" id="ARBA00023157"/>
    </source>
</evidence>
<dbReference type="PANTHER" id="PTHR24250:SF50">
    <property type="entry name" value="PEPTIDASE S1 DOMAIN-CONTAINING PROTEIN"/>
    <property type="match status" value="1"/>
</dbReference>
<dbReference type="SUPFAM" id="SSF50494">
    <property type="entry name" value="Trypsin-like serine proteases"/>
    <property type="match status" value="1"/>
</dbReference>
<evidence type="ECO:0000259" key="4">
    <source>
        <dbReference type="PROSITE" id="PS50240"/>
    </source>
</evidence>
<dbReference type="Gene3D" id="2.40.10.10">
    <property type="entry name" value="Trypsin-like serine proteases"/>
    <property type="match status" value="1"/>
</dbReference>
<proteinExistence type="predicted"/>
<accession>A0A8S0ZVX4</accession>
<dbReference type="GO" id="GO:0004252">
    <property type="term" value="F:serine-type endopeptidase activity"/>
    <property type="evidence" value="ECO:0007669"/>
    <property type="project" value="InterPro"/>
</dbReference>
<dbReference type="PANTHER" id="PTHR24250">
    <property type="entry name" value="CHYMOTRYPSIN-RELATED"/>
    <property type="match status" value="1"/>
</dbReference>
<dbReference type="Pfam" id="PF00089">
    <property type="entry name" value="Trypsin"/>
    <property type="match status" value="1"/>
</dbReference>
<dbReference type="InterPro" id="IPR001314">
    <property type="entry name" value="Peptidase_S1A"/>
</dbReference>
<keyword evidence="2" id="KW-0645">Protease</keyword>
<dbReference type="EMBL" id="CADEBD010000308">
    <property type="protein sequence ID" value="CAB3238938.1"/>
    <property type="molecule type" value="Genomic_DNA"/>
</dbReference>
<dbReference type="InterPro" id="IPR033116">
    <property type="entry name" value="TRYPSIN_SER"/>
</dbReference>
<keyword evidence="2" id="KW-0720">Serine protease</keyword>
<dbReference type="OrthoDB" id="1323at2759"/>
<reference evidence="5 6" key="1">
    <citation type="submission" date="2020-04" db="EMBL/GenBank/DDBJ databases">
        <authorList>
            <person name="Wallbank WR R."/>
            <person name="Pardo Diaz C."/>
            <person name="Kozak K."/>
            <person name="Martin S."/>
            <person name="Jiggins C."/>
            <person name="Moest M."/>
            <person name="Warren A I."/>
            <person name="Byers J.R.P. K."/>
            <person name="Montejo-Kovacevich G."/>
            <person name="Yen C E."/>
        </authorList>
    </citation>
    <scope>NUCLEOTIDE SEQUENCE [LARGE SCALE GENOMIC DNA]</scope>
</reference>
<protein>
    <recommendedName>
        <fullName evidence="4">Peptidase S1 domain-containing protein</fullName>
    </recommendedName>
</protein>